<evidence type="ECO:0000256" key="1">
    <source>
        <dbReference type="SAM" id="MobiDB-lite"/>
    </source>
</evidence>
<reference evidence="3 4" key="1">
    <citation type="submission" date="2020-08" db="EMBL/GenBank/DDBJ databases">
        <title>Genomic Encyclopedia of Type Strains, Phase IV (KMG-IV): sequencing the most valuable type-strain genomes for metagenomic binning, comparative biology and taxonomic classification.</title>
        <authorList>
            <person name="Goeker M."/>
        </authorList>
    </citation>
    <scope>NUCLEOTIDE SEQUENCE [LARGE SCALE GENOMIC DNA]</scope>
    <source>
        <strain evidence="3 4">DSM 25966</strain>
    </source>
</reference>
<dbReference type="PANTHER" id="PTHR41795:SF1">
    <property type="entry name" value="EXOPOLYSACCHARIDE SYNTHESIS PROTEIN"/>
    <property type="match status" value="1"/>
</dbReference>
<dbReference type="AlphaFoldDB" id="A0A840ARP6"/>
<dbReference type="Pfam" id="PF06055">
    <property type="entry name" value="ExoD"/>
    <property type="match status" value="1"/>
</dbReference>
<accession>A0A840ARP6</accession>
<keyword evidence="2" id="KW-0812">Transmembrane</keyword>
<keyword evidence="2" id="KW-1133">Transmembrane helix</keyword>
<dbReference type="InterPro" id="IPR010331">
    <property type="entry name" value="ExoD"/>
</dbReference>
<feature type="transmembrane region" description="Helical" evidence="2">
    <location>
        <begin position="202"/>
        <end position="225"/>
    </location>
</feature>
<feature type="transmembrane region" description="Helical" evidence="2">
    <location>
        <begin position="93"/>
        <end position="116"/>
    </location>
</feature>
<dbReference type="EMBL" id="JACIDS010000003">
    <property type="protein sequence ID" value="MBB3931697.1"/>
    <property type="molecule type" value="Genomic_DNA"/>
</dbReference>
<evidence type="ECO:0008006" key="5">
    <source>
        <dbReference type="Google" id="ProtNLM"/>
    </source>
</evidence>
<gene>
    <name evidence="3" type="ORF">GGR25_002747</name>
</gene>
<keyword evidence="4" id="KW-1185">Reference proteome</keyword>
<proteinExistence type="predicted"/>
<feature type="transmembrane region" description="Helical" evidence="2">
    <location>
        <begin position="66"/>
        <end position="87"/>
    </location>
</feature>
<sequence length="244" mass="25823">MGIDDPASSGETPAGDGSQSLDSGTAAERSDDLAAYARSHSASAILADLGKLLPDRRVTVGEMVDALGGAGIGLTILMLALPSFIPVPGLPTGVVFGTALAILALQVMLGADRLILPERLRRFSMPREPVVKGGLWIAPWFRRVEWMLRPRLPALSGRVARFVLALPILVHAVMIVLPIPLGNQLPALAVIAFAFGLIERDGLAVLAGAFLSFIAVAWNGAIVFFSAELSLMAYRWTTALAETF</sequence>
<name>A0A840ARP6_9HYPH</name>
<keyword evidence="2" id="KW-0472">Membrane</keyword>
<feature type="region of interest" description="Disordered" evidence="1">
    <location>
        <begin position="1"/>
        <end position="27"/>
    </location>
</feature>
<feature type="transmembrane region" description="Helical" evidence="2">
    <location>
        <begin position="159"/>
        <end position="182"/>
    </location>
</feature>
<protein>
    <recommendedName>
        <fullName evidence="5">Exopolysaccharide biosynthesis protein</fullName>
    </recommendedName>
</protein>
<evidence type="ECO:0000313" key="4">
    <source>
        <dbReference type="Proteomes" id="UP000553963"/>
    </source>
</evidence>
<comment type="caution">
    <text evidence="3">The sequence shown here is derived from an EMBL/GenBank/DDBJ whole genome shotgun (WGS) entry which is preliminary data.</text>
</comment>
<dbReference type="RefSeq" id="WP_183399312.1">
    <property type="nucleotide sequence ID" value="NZ_JACIDS010000003.1"/>
</dbReference>
<dbReference type="Proteomes" id="UP000553963">
    <property type="component" value="Unassembled WGS sequence"/>
</dbReference>
<dbReference type="PANTHER" id="PTHR41795">
    <property type="entry name" value="EXOPOLYSACCHARIDE SYNTHESIS PROTEIN"/>
    <property type="match status" value="1"/>
</dbReference>
<organism evidence="3 4">
    <name type="scientific">Kaistia hirudinis</name>
    <dbReference type="NCBI Taxonomy" id="1293440"/>
    <lineage>
        <taxon>Bacteria</taxon>
        <taxon>Pseudomonadati</taxon>
        <taxon>Pseudomonadota</taxon>
        <taxon>Alphaproteobacteria</taxon>
        <taxon>Hyphomicrobiales</taxon>
        <taxon>Kaistiaceae</taxon>
        <taxon>Kaistia</taxon>
    </lineage>
</organism>
<evidence type="ECO:0000256" key="2">
    <source>
        <dbReference type="SAM" id="Phobius"/>
    </source>
</evidence>
<evidence type="ECO:0000313" key="3">
    <source>
        <dbReference type="EMBL" id="MBB3931697.1"/>
    </source>
</evidence>